<dbReference type="Proteomes" id="UP000828390">
    <property type="component" value="Unassembled WGS sequence"/>
</dbReference>
<reference evidence="1" key="2">
    <citation type="submission" date="2020-11" db="EMBL/GenBank/DDBJ databases">
        <authorList>
            <person name="McCartney M.A."/>
            <person name="Auch B."/>
            <person name="Kono T."/>
            <person name="Mallez S."/>
            <person name="Becker A."/>
            <person name="Gohl D.M."/>
            <person name="Silverstein K.A.T."/>
            <person name="Koren S."/>
            <person name="Bechman K.B."/>
            <person name="Herman A."/>
            <person name="Abrahante J.E."/>
            <person name="Garbe J."/>
        </authorList>
    </citation>
    <scope>NUCLEOTIDE SEQUENCE</scope>
    <source>
        <strain evidence="1">Duluth1</strain>
        <tissue evidence="1">Whole animal</tissue>
    </source>
</reference>
<dbReference type="EMBL" id="JAIWYP010000014">
    <property type="protein sequence ID" value="KAH3707222.1"/>
    <property type="molecule type" value="Genomic_DNA"/>
</dbReference>
<protein>
    <submittedName>
        <fullName evidence="1">Uncharacterized protein</fullName>
    </submittedName>
</protein>
<evidence type="ECO:0000313" key="1">
    <source>
        <dbReference type="EMBL" id="KAH3707222.1"/>
    </source>
</evidence>
<sequence length="82" mass="9346">MCKLTNFVNFSAVTHLFFQRNGSEVDGLPEVLAEKVSLLSELLKVTKAENTYLSYKRGFNRWRRWGYADGLPSGDALPDKTF</sequence>
<proteinExistence type="predicted"/>
<name>A0A9D4BT12_DREPO</name>
<evidence type="ECO:0000313" key="2">
    <source>
        <dbReference type="Proteomes" id="UP000828390"/>
    </source>
</evidence>
<keyword evidence="2" id="KW-1185">Reference proteome</keyword>
<organism evidence="1 2">
    <name type="scientific">Dreissena polymorpha</name>
    <name type="common">Zebra mussel</name>
    <name type="synonym">Mytilus polymorpha</name>
    <dbReference type="NCBI Taxonomy" id="45954"/>
    <lineage>
        <taxon>Eukaryota</taxon>
        <taxon>Metazoa</taxon>
        <taxon>Spiralia</taxon>
        <taxon>Lophotrochozoa</taxon>
        <taxon>Mollusca</taxon>
        <taxon>Bivalvia</taxon>
        <taxon>Autobranchia</taxon>
        <taxon>Heteroconchia</taxon>
        <taxon>Euheterodonta</taxon>
        <taxon>Imparidentia</taxon>
        <taxon>Neoheterodontei</taxon>
        <taxon>Myida</taxon>
        <taxon>Dreissenoidea</taxon>
        <taxon>Dreissenidae</taxon>
        <taxon>Dreissena</taxon>
    </lineage>
</organism>
<comment type="caution">
    <text evidence="1">The sequence shown here is derived from an EMBL/GenBank/DDBJ whole genome shotgun (WGS) entry which is preliminary data.</text>
</comment>
<gene>
    <name evidence="1" type="ORF">DPMN_066621</name>
</gene>
<dbReference type="AlphaFoldDB" id="A0A9D4BT12"/>
<accession>A0A9D4BT12</accession>
<reference evidence="1" key="1">
    <citation type="journal article" date="2019" name="bioRxiv">
        <title>The Genome of the Zebra Mussel, Dreissena polymorpha: A Resource for Invasive Species Research.</title>
        <authorList>
            <person name="McCartney M.A."/>
            <person name="Auch B."/>
            <person name="Kono T."/>
            <person name="Mallez S."/>
            <person name="Zhang Y."/>
            <person name="Obille A."/>
            <person name="Becker A."/>
            <person name="Abrahante J.E."/>
            <person name="Garbe J."/>
            <person name="Badalamenti J.P."/>
            <person name="Herman A."/>
            <person name="Mangelson H."/>
            <person name="Liachko I."/>
            <person name="Sullivan S."/>
            <person name="Sone E.D."/>
            <person name="Koren S."/>
            <person name="Silverstein K.A.T."/>
            <person name="Beckman K.B."/>
            <person name="Gohl D.M."/>
        </authorList>
    </citation>
    <scope>NUCLEOTIDE SEQUENCE</scope>
    <source>
        <strain evidence="1">Duluth1</strain>
        <tissue evidence="1">Whole animal</tissue>
    </source>
</reference>